<comment type="similarity">
    <text evidence="2">Belongs to the bacterial solute-binding protein SsuA/TauA family.</text>
</comment>
<dbReference type="AlphaFoldDB" id="E0NQH4"/>
<dbReference type="Proteomes" id="UP000004394">
    <property type="component" value="Unassembled WGS sequence"/>
</dbReference>
<dbReference type="PANTHER" id="PTHR30024:SF47">
    <property type="entry name" value="TAURINE-BINDING PERIPLASMIC PROTEIN"/>
    <property type="match status" value="1"/>
</dbReference>
<protein>
    <recommendedName>
        <fullName evidence="4">SsuA/THI5-like domain-containing protein</fullName>
    </recommendedName>
</protein>
<dbReference type="HOGENOM" id="CLU_028871_5_2_10"/>
<keyword evidence="6" id="KW-1185">Reference proteome</keyword>
<evidence type="ECO:0000256" key="2">
    <source>
        <dbReference type="ARBA" id="ARBA00010742"/>
    </source>
</evidence>
<evidence type="ECO:0000259" key="4">
    <source>
        <dbReference type="Pfam" id="PF09084"/>
    </source>
</evidence>
<accession>E0NQH4</accession>
<sequence length="304" mass="34414">MKDLRYIALWAVALLLLTACGKTERPGRAQTAQEKKRMAAEEAKALKIAVVPTLDCLPLYVAKEQGFFKSLNTDIRLHRYKAQMDCDTALMGGSVQGAVTDLIRAEHMQRKGIPLRYVTATNAGWQLISNRVARIKKINQLGDKMVGMARFSATDFLSDYAIDSVRMKRERLFKIQLNDVELRLRMLQNNEIDAVILPEPQATIARQGGHHVLMDTRDKNMRLGVVAFRTKDMAKGVRAKQLQQFIKAYNCACDSINIKGIEHYAAVIKKYCNTDDKTIRALPPLKFSHIAPPRESDLRIARKF</sequence>
<dbReference type="BioCyc" id="PMAR862515-HMP:GMOO-436-MONOMER"/>
<comment type="subcellular location">
    <subcellularLocation>
        <location evidence="1">Periplasm</location>
    </subcellularLocation>
</comment>
<gene>
    <name evidence="5" type="ORF">HMPREF0658_0425</name>
</gene>
<evidence type="ECO:0000313" key="6">
    <source>
        <dbReference type="Proteomes" id="UP000004394"/>
    </source>
</evidence>
<dbReference type="InterPro" id="IPR015168">
    <property type="entry name" value="SsuA/THI5"/>
</dbReference>
<dbReference type="GO" id="GO:0042597">
    <property type="term" value="C:periplasmic space"/>
    <property type="evidence" value="ECO:0007669"/>
    <property type="project" value="UniProtKB-SubCell"/>
</dbReference>
<reference evidence="5" key="1">
    <citation type="submission" date="2010-07" db="EMBL/GenBank/DDBJ databases">
        <authorList>
            <person name="Muzny D."/>
            <person name="Qin X."/>
            <person name="Deng J."/>
            <person name="Jiang H."/>
            <person name="Liu Y."/>
            <person name="Qu J."/>
            <person name="Song X.-Z."/>
            <person name="Zhang L."/>
            <person name="Thornton R."/>
            <person name="Coyle M."/>
            <person name="Francisco L."/>
            <person name="Jackson L."/>
            <person name="Javaid M."/>
            <person name="Korchina V."/>
            <person name="Kovar C."/>
            <person name="Mata R."/>
            <person name="Mathew T."/>
            <person name="Ngo R."/>
            <person name="Nguyen L."/>
            <person name="Nguyen N."/>
            <person name="Okwuonu G."/>
            <person name="Ongeri F."/>
            <person name="Pham C."/>
            <person name="Simmons D."/>
            <person name="Wilczek-Boney K."/>
            <person name="Hale W."/>
            <person name="Jakkamsetti A."/>
            <person name="Pham P."/>
            <person name="Ruth R."/>
            <person name="San Lucas F."/>
            <person name="Warren J."/>
            <person name="Zhang J."/>
            <person name="Zhao Z."/>
            <person name="Zhou C."/>
            <person name="Zhu D."/>
            <person name="Lee S."/>
            <person name="Bess C."/>
            <person name="Blankenburg K."/>
            <person name="Forbes L."/>
            <person name="Fu Q."/>
            <person name="Gubbala S."/>
            <person name="Hirani K."/>
            <person name="Jayaseelan J.C."/>
            <person name="Lara F."/>
            <person name="Munidasa M."/>
            <person name="Palculict T."/>
            <person name="Patil S."/>
            <person name="Pu L.-L."/>
            <person name="Saada N."/>
            <person name="Tang L."/>
            <person name="Weissenberger G."/>
            <person name="Zhu Y."/>
            <person name="Hemphill L."/>
            <person name="Shang Y."/>
            <person name="Youmans B."/>
            <person name="Ayvaz T."/>
            <person name="Ross M."/>
            <person name="Santibanez J."/>
            <person name="Aqrawi P."/>
            <person name="Gross S."/>
            <person name="Joshi V."/>
            <person name="Fowler G."/>
            <person name="Nazareth L."/>
            <person name="Reid J."/>
            <person name="Worley K."/>
            <person name="Petrosino J."/>
            <person name="Highlander S."/>
            <person name="Gibbs R."/>
        </authorList>
    </citation>
    <scope>NUCLEOTIDE SEQUENCE [LARGE SCALE GENOMIC DNA]</scope>
    <source>
        <strain evidence="5">DSM 16973</strain>
    </source>
</reference>
<proteinExistence type="inferred from homology"/>
<evidence type="ECO:0000256" key="1">
    <source>
        <dbReference type="ARBA" id="ARBA00004418"/>
    </source>
</evidence>
<dbReference type="eggNOG" id="COG0715">
    <property type="taxonomic scope" value="Bacteria"/>
</dbReference>
<name>E0NQH4_9BACT</name>
<feature type="domain" description="SsuA/THI5-like" evidence="4">
    <location>
        <begin position="56"/>
        <end position="250"/>
    </location>
</feature>
<dbReference type="OrthoDB" id="1081427at2"/>
<dbReference type="PANTHER" id="PTHR30024">
    <property type="entry name" value="ALIPHATIC SULFONATES-BINDING PROTEIN-RELATED"/>
    <property type="match status" value="1"/>
</dbReference>
<dbReference type="Pfam" id="PF09084">
    <property type="entry name" value="NMT1"/>
    <property type="match status" value="1"/>
</dbReference>
<evidence type="ECO:0000256" key="3">
    <source>
        <dbReference type="ARBA" id="ARBA00022729"/>
    </source>
</evidence>
<dbReference type="RefSeq" id="WP_006948183.1">
    <property type="nucleotide sequence ID" value="NZ_BAJI01000020.1"/>
</dbReference>
<dbReference type="STRING" id="862515.HMPREF0658_0425"/>
<evidence type="ECO:0000313" key="5">
    <source>
        <dbReference type="EMBL" id="EFM02625.1"/>
    </source>
</evidence>
<organism evidence="5 6">
    <name type="scientific">Hoylesella marshii DSM 16973 = JCM 13450</name>
    <dbReference type="NCBI Taxonomy" id="862515"/>
    <lineage>
        <taxon>Bacteria</taxon>
        <taxon>Pseudomonadati</taxon>
        <taxon>Bacteroidota</taxon>
        <taxon>Bacteroidia</taxon>
        <taxon>Bacteroidales</taxon>
        <taxon>Prevotellaceae</taxon>
        <taxon>Hoylesella</taxon>
    </lineage>
</organism>
<dbReference type="Gene3D" id="3.40.190.10">
    <property type="entry name" value="Periplasmic binding protein-like II"/>
    <property type="match status" value="2"/>
</dbReference>
<dbReference type="EMBL" id="AEEI01000018">
    <property type="protein sequence ID" value="EFM02625.1"/>
    <property type="molecule type" value="Genomic_DNA"/>
</dbReference>
<keyword evidence="3" id="KW-0732">Signal</keyword>
<dbReference type="SUPFAM" id="SSF53850">
    <property type="entry name" value="Periplasmic binding protein-like II"/>
    <property type="match status" value="1"/>
</dbReference>
<comment type="caution">
    <text evidence="5">The sequence shown here is derived from an EMBL/GenBank/DDBJ whole genome shotgun (WGS) entry which is preliminary data.</text>
</comment>
<dbReference type="PROSITE" id="PS51257">
    <property type="entry name" value="PROKAR_LIPOPROTEIN"/>
    <property type="match status" value="1"/>
</dbReference>